<name>A0A1H7E2G7_9ACTN</name>
<dbReference type="RefSeq" id="WP_092383224.1">
    <property type="nucleotide sequence ID" value="NZ_BOPI01000033.1"/>
</dbReference>
<accession>A0A1H7E2G7</accession>
<keyword evidence="1" id="KW-0812">Transmembrane</keyword>
<gene>
    <name evidence="2" type="ORF">SAMN05443287_11728</name>
</gene>
<reference evidence="3" key="1">
    <citation type="submission" date="2016-10" db="EMBL/GenBank/DDBJ databases">
        <authorList>
            <person name="Varghese N."/>
            <person name="Submissions S."/>
        </authorList>
    </citation>
    <scope>NUCLEOTIDE SEQUENCE [LARGE SCALE GENOMIC DNA]</scope>
    <source>
        <strain evidence="3">CGMCC 4.7038</strain>
    </source>
</reference>
<keyword evidence="1" id="KW-1133">Transmembrane helix</keyword>
<keyword evidence="1" id="KW-0472">Membrane</keyword>
<sequence length="70" mass="7499">MTGWILLAAVVHRRVSWHRVVGLLAIVIAAVAGRGLPLLVYSAILAGLLSLIAHSDVLVRRAREVTGPPR</sequence>
<feature type="transmembrane region" description="Helical" evidence="1">
    <location>
        <begin position="20"/>
        <end position="53"/>
    </location>
</feature>
<evidence type="ECO:0000313" key="3">
    <source>
        <dbReference type="Proteomes" id="UP000198707"/>
    </source>
</evidence>
<dbReference type="AlphaFoldDB" id="A0A1H7E2G7"/>
<proteinExistence type="predicted"/>
<protein>
    <submittedName>
        <fullName evidence="2">Uncharacterized protein</fullName>
    </submittedName>
</protein>
<dbReference type="EMBL" id="FNYV01000017">
    <property type="protein sequence ID" value="SEK04755.1"/>
    <property type="molecule type" value="Genomic_DNA"/>
</dbReference>
<evidence type="ECO:0000313" key="2">
    <source>
        <dbReference type="EMBL" id="SEK04755.1"/>
    </source>
</evidence>
<evidence type="ECO:0000256" key="1">
    <source>
        <dbReference type="SAM" id="Phobius"/>
    </source>
</evidence>
<dbReference type="Proteomes" id="UP000198707">
    <property type="component" value="Unassembled WGS sequence"/>
</dbReference>
<organism evidence="2 3">
    <name type="scientific">Micromonospora phaseoli</name>
    <dbReference type="NCBI Taxonomy" id="1144548"/>
    <lineage>
        <taxon>Bacteria</taxon>
        <taxon>Bacillati</taxon>
        <taxon>Actinomycetota</taxon>
        <taxon>Actinomycetes</taxon>
        <taxon>Micromonosporales</taxon>
        <taxon>Micromonosporaceae</taxon>
        <taxon>Micromonospora</taxon>
    </lineage>
</organism>
<keyword evidence="3" id="KW-1185">Reference proteome</keyword>